<organism evidence="1 2">
    <name type="scientific">Aspergillus leporis</name>
    <dbReference type="NCBI Taxonomy" id="41062"/>
    <lineage>
        <taxon>Eukaryota</taxon>
        <taxon>Fungi</taxon>
        <taxon>Dikarya</taxon>
        <taxon>Ascomycota</taxon>
        <taxon>Pezizomycotina</taxon>
        <taxon>Eurotiomycetes</taxon>
        <taxon>Eurotiomycetidae</taxon>
        <taxon>Eurotiales</taxon>
        <taxon>Aspergillaceae</taxon>
        <taxon>Aspergillus</taxon>
        <taxon>Aspergillus subgen. Circumdati</taxon>
    </lineage>
</organism>
<proteinExistence type="predicted"/>
<reference evidence="1 2" key="1">
    <citation type="submission" date="2019-04" db="EMBL/GenBank/DDBJ databases">
        <title>Friends and foes A comparative genomics study of 23 Aspergillus species from section Flavi.</title>
        <authorList>
            <consortium name="DOE Joint Genome Institute"/>
            <person name="Kjaerbolling I."/>
            <person name="Vesth T."/>
            <person name="Frisvad J.C."/>
            <person name="Nybo J.L."/>
            <person name="Theobald S."/>
            <person name="Kildgaard S."/>
            <person name="Isbrandt T."/>
            <person name="Kuo A."/>
            <person name="Sato A."/>
            <person name="Lyhne E.K."/>
            <person name="Kogle M.E."/>
            <person name="Wiebenga A."/>
            <person name="Kun R.S."/>
            <person name="Lubbers R.J."/>
            <person name="Makela M.R."/>
            <person name="Barry K."/>
            <person name="Chovatia M."/>
            <person name="Clum A."/>
            <person name="Daum C."/>
            <person name="Haridas S."/>
            <person name="He G."/>
            <person name="LaButti K."/>
            <person name="Lipzen A."/>
            <person name="Mondo S."/>
            <person name="Riley R."/>
            <person name="Salamov A."/>
            <person name="Simmons B.A."/>
            <person name="Magnuson J.K."/>
            <person name="Henrissat B."/>
            <person name="Mortensen U.H."/>
            <person name="Larsen T.O."/>
            <person name="Devries R.P."/>
            <person name="Grigoriev I.V."/>
            <person name="Machida M."/>
            <person name="Baker S.E."/>
            <person name="Andersen M.R."/>
        </authorList>
    </citation>
    <scope>NUCLEOTIDE SEQUENCE [LARGE SCALE GENOMIC DNA]</scope>
    <source>
        <strain evidence="1 2">CBS 151.66</strain>
    </source>
</reference>
<evidence type="ECO:0000313" key="1">
    <source>
        <dbReference type="EMBL" id="KAB8075465.1"/>
    </source>
</evidence>
<accession>A0A5N5X5X9</accession>
<keyword evidence="2" id="KW-1185">Reference proteome</keyword>
<dbReference type="Proteomes" id="UP000326565">
    <property type="component" value="Unassembled WGS sequence"/>
</dbReference>
<evidence type="ECO:0000313" key="2">
    <source>
        <dbReference type="Proteomes" id="UP000326565"/>
    </source>
</evidence>
<protein>
    <submittedName>
        <fullName evidence="1">Uncharacterized protein</fullName>
    </submittedName>
</protein>
<name>A0A5N5X5X9_9EURO</name>
<dbReference type="AlphaFoldDB" id="A0A5N5X5X9"/>
<sequence>MQCLSRLAGSCGCLTSIRYMTSLHDIHIPRLSKPQSGPDRTCIVRSTHGLIEHRRPHLLEVGSVLPMVCFPAIPIASMDYLPNLYYPYEIGLVHSSYSKVASRTIYLTENERKRATKRHLRHHASTESRWMHGIMRDYVGRSLLPFAIWSGDGLMSNKFVQFHVRVIPCANSGLVRSEWRAVVRTMIIGGI</sequence>
<dbReference type="EMBL" id="ML732194">
    <property type="protein sequence ID" value="KAB8075465.1"/>
    <property type="molecule type" value="Genomic_DNA"/>
</dbReference>
<gene>
    <name evidence="1" type="ORF">BDV29DRAFT_172016</name>
</gene>